<sequence length="112" mass="11765">MGAEISVPRDGKSQEDAPASASASGGELSAEGSALQERSSVTDSKPLAKNGQISSMTSLNGHSEDNTLAEGVNFYKANKLQSLLTMLIHQLAARRQNDFFPSEKGSDPRGKG</sequence>
<reference evidence="2" key="1">
    <citation type="submission" date="2023-04" db="EMBL/GenBank/DDBJ databases">
        <title>Chromosome-level genome of Chaenocephalus aceratus.</title>
        <authorList>
            <person name="Park H."/>
        </authorList>
    </citation>
    <scope>NUCLEOTIDE SEQUENCE</scope>
    <source>
        <strain evidence="2">DE</strain>
        <tissue evidence="2">Muscle</tissue>
    </source>
</reference>
<proteinExistence type="predicted"/>
<feature type="compositionally biased region" description="Polar residues" evidence="1">
    <location>
        <begin position="51"/>
        <end position="61"/>
    </location>
</feature>
<keyword evidence="2" id="KW-0548">Nucleotidyltransferase</keyword>
<comment type="caution">
    <text evidence="2">The sequence shown here is derived from an EMBL/GenBank/DDBJ whole genome shotgun (WGS) entry which is preliminary data.</text>
</comment>
<name>A0AAD9BV18_DISEL</name>
<keyword evidence="3" id="KW-1185">Reference proteome</keyword>
<feature type="compositionally biased region" description="Low complexity" evidence="1">
    <location>
        <begin position="19"/>
        <end position="35"/>
    </location>
</feature>
<keyword evidence="2" id="KW-0808">Transferase</keyword>
<dbReference type="AlphaFoldDB" id="A0AAD9BV18"/>
<evidence type="ECO:0000256" key="1">
    <source>
        <dbReference type="SAM" id="MobiDB-lite"/>
    </source>
</evidence>
<dbReference type="EMBL" id="JASDAP010000017">
    <property type="protein sequence ID" value="KAK1889468.1"/>
    <property type="molecule type" value="Genomic_DNA"/>
</dbReference>
<protein>
    <submittedName>
        <fullName evidence="2">Protein adenylyltransferase SelO</fullName>
    </submittedName>
</protein>
<dbReference type="GO" id="GO:0016779">
    <property type="term" value="F:nucleotidyltransferase activity"/>
    <property type="evidence" value="ECO:0007669"/>
    <property type="project" value="UniProtKB-KW"/>
</dbReference>
<dbReference type="Proteomes" id="UP001228049">
    <property type="component" value="Unassembled WGS sequence"/>
</dbReference>
<organism evidence="2 3">
    <name type="scientific">Dissostichus eleginoides</name>
    <name type="common">Patagonian toothfish</name>
    <name type="synonym">Dissostichus amissus</name>
    <dbReference type="NCBI Taxonomy" id="100907"/>
    <lineage>
        <taxon>Eukaryota</taxon>
        <taxon>Metazoa</taxon>
        <taxon>Chordata</taxon>
        <taxon>Craniata</taxon>
        <taxon>Vertebrata</taxon>
        <taxon>Euteleostomi</taxon>
        <taxon>Actinopterygii</taxon>
        <taxon>Neopterygii</taxon>
        <taxon>Teleostei</taxon>
        <taxon>Neoteleostei</taxon>
        <taxon>Acanthomorphata</taxon>
        <taxon>Eupercaria</taxon>
        <taxon>Perciformes</taxon>
        <taxon>Notothenioidei</taxon>
        <taxon>Nototheniidae</taxon>
        <taxon>Dissostichus</taxon>
    </lineage>
</organism>
<feature type="region of interest" description="Disordered" evidence="1">
    <location>
        <begin position="1"/>
        <end position="65"/>
    </location>
</feature>
<accession>A0AAD9BV18</accession>
<evidence type="ECO:0000313" key="2">
    <source>
        <dbReference type="EMBL" id="KAK1889468.1"/>
    </source>
</evidence>
<gene>
    <name evidence="2" type="ORF">KUDE01_014144</name>
</gene>
<evidence type="ECO:0000313" key="3">
    <source>
        <dbReference type="Proteomes" id="UP001228049"/>
    </source>
</evidence>